<dbReference type="Proteomes" id="UP000322873">
    <property type="component" value="Unassembled WGS sequence"/>
</dbReference>
<keyword evidence="2" id="KW-1185">Reference proteome</keyword>
<reference evidence="1 2" key="1">
    <citation type="submission" date="2019-06" db="EMBL/GenBank/DDBJ databases">
        <title>Genome Sequence of the Brown Rot Fungal Pathogen Monilinia fructicola.</title>
        <authorList>
            <person name="De Miccolis Angelini R.M."/>
            <person name="Landi L."/>
            <person name="Abate D."/>
            <person name="Pollastro S."/>
            <person name="Romanazzi G."/>
            <person name="Faretra F."/>
        </authorList>
    </citation>
    <scope>NUCLEOTIDE SEQUENCE [LARGE SCALE GENOMIC DNA]</scope>
    <source>
        <strain evidence="1 2">Mfrc123</strain>
    </source>
</reference>
<proteinExistence type="predicted"/>
<name>A0A5M9JDZ6_MONFR</name>
<protein>
    <submittedName>
        <fullName evidence="1">Uncharacterized protein</fullName>
    </submittedName>
</protein>
<dbReference type="AlphaFoldDB" id="A0A5M9JDZ6"/>
<accession>A0A5M9JDZ6</accession>
<evidence type="ECO:0000313" key="1">
    <source>
        <dbReference type="EMBL" id="KAA8567808.1"/>
    </source>
</evidence>
<comment type="caution">
    <text evidence="1">The sequence shown here is derived from an EMBL/GenBank/DDBJ whole genome shotgun (WGS) entry which is preliminary data.</text>
</comment>
<dbReference type="EMBL" id="VICG01000010">
    <property type="protein sequence ID" value="KAA8567808.1"/>
    <property type="molecule type" value="Genomic_DNA"/>
</dbReference>
<sequence length="210" mass="24826">MPRYSSIKVELLTLPTLFIRPSLFNLQQFARTSKLPYFLTPPPHFLPSSAIFFLSVQKILQRRRRLFSLSFSIYCRITGVWIVEWSLPIVIVLSPLYFSLGLLRFCRRKPLLHQSLTTLKLLHHLKLHLNSLLINFNLLLFICQRSISQVIYRIFESLALLIVQVTQERKSAHLRNSTFFRFLCHQSLLDHIRTIFYFDPTSIYFIRAGI</sequence>
<organism evidence="1 2">
    <name type="scientific">Monilinia fructicola</name>
    <name type="common">Brown rot fungus</name>
    <name type="synonym">Ciboria fructicola</name>
    <dbReference type="NCBI Taxonomy" id="38448"/>
    <lineage>
        <taxon>Eukaryota</taxon>
        <taxon>Fungi</taxon>
        <taxon>Dikarya</taxon>
        <taxon>Ascomycota</taxon>
        <taxon>Pezizomycotina</taxon>
        <taxon>Leotiomycetes</taxon>
        <taxon>Helotiales</taxon>
        <taxon>Sclerotiniaceae</taxon>
        <taxon>Monilinia</taxon>
    </lineage>
</organism>
<evidence type="ECO:0000313" key="2">
    <source>
        <dbReference type="Proteomes" id="UP000322873"/>
    </source>
</evidence>
<gene>
    <name evidence="1" type="ORF">EYC84_008264</name>
</gene>